<dbReference type="OrthoDB" id="338107at2759"/>
<name>A0A9D5DML0_9CRYT</name>
<dbReference type="Proteomes" id="UP001067231">
    <property type="component" value="Unassembled WGS sequence"/>
</dbReference>
<sequence>MLYSSRAPISSPNSEDTITKLQTTLNNILHCLTDALYLLPDLAPKVACCLQLDDDKEVDAARHDILYRANYISMGFECSNDLISKMTHLKPLKGELANRFLKKMEELRIQNEGNIRELINTSKECKAVLKKINANVNKYIEASISKCIKLNDTENKMDMTPGEIYEINDCPRTYEGI</sequence>
<organism evidence="1">
    <name type="scientific">Cryptosporidium canis</name>
    <dbReference type="NCBI Taxonomy" id="195482"/>
    <lineage>
        <taxon>Eukaryota</taxon>
        <taxon>Sar</taxon>
        <taxon>Alveolata</taxon>
        <taxon>Apicomplexa</taxon>
        <taxon>Conoidasida</taxon>
        <taxon>Coccidia</taxon>
        <taxon>Eucoccidiorida</taxon>
        <taxon>Eimeriorina</taxon>
        <taxon>Cryptosporidiidae</taxon>
        <taxon>Cryptosporidium</taxon>
    </lineage>
</organism>
<comment type="caution">
    <text evidence="1">The sequence shown here is derived from an EMBL/GenBank/DDBJ whole genome shotgun (WGS) entry which is preliminary data.</text>
</comment>
<protein>
    <submittedName>
        <fullName evidence="1">Uncharacterized protein</fullName>
    </submittedName>
</protein>
<dbReference type="EMBL" id="JAPCXC010000029">
    <property type="protein sequence ID" value="KAJ1609920.1"/>
    <property type="molecule type" value="Genomic_DNA"/>
</dbReference>
<accession>A0A9D5DML0</accession>
<proteinExistence type="predicted"/>
<gene>
    <name evidence="1" type="ORF">OJ253_1393</name>
</gene>
<reference evidence="1" key="1">
    <citation type="submission" date="2022-10" db="EMBL/GenBank/DDBJ databases">
        <title>Adaptive evolution leads to modifications in subtelomeric GC content in a zoonotic Cryptosporidium species.</title>
        <authorList>
            <person name="Li J."/>
            <person name="Feng Y."/>
            <person name="Xiao L."/>
        </authorList>
    </citation>
    <scope>NUCLEOTIDE SEQUENCE</scope>
    <source>
        <strain evidence="1">33844</strain>
    </source>
</reference>
<evidence type="ECO:0000313" key="1">
    <source>
        <dbReference type="EMBL" id="KAJ1609920.1"/>
    </source>
</evidence>
<dbReference type="AlphaFoldDB" id="A0A9D5DML0"/>